<dbReference type="AlphaFoldDB" id="A0A9P4S7J6"/>
<reference evidence="2" key="1">
    <citation type="journal article" date="2020" name="Stud. Mycol.">
        <title>101 Dothideomycetes genomes: a test case for predicting lifestyles and emergence of pathogens.</title>
        <authorList>
            <person name="Haridas S."/>
            <person name="Albert R."/>
            <person name="Binder M."/>
            <person name="Bloem J."/>
            <person name="Labutti K."/>
            <person name="Salamov A."/>
            <person name="Andreopoulos B."/>
            <person name="Baker S."/>
            <person name="Barry K."/>
            <person name="Bills G."/>
            <person name="Bluhm B."/>
            <person name="Cannon C."/>
            <person name="Castanera R."/>
            <person name="Culley D."/>
            <person name="Daum C."/>
            <person name="Ezra D."/>
            <person name="Gonzalez J."/>
            <person name="Henrissat B."/>
            <person name="Kuo A."/>
            <person name="Liang C."/>
            <person name="Lipzen A."/>
            <person name="Lutzoni F."/>
            <person name="Magnuson J."/>
            <person name="Mondo S."/>
            <person name="Nolan M."/>
            <person name="Ohm R."/>
            <person name="Pangilinan J."/>
            <person name="Park H.-J."/>
            <person name="Ramirez L."/>
            <person name="Alfaro M."/>
            <person name="Sun H."/>
            <person name="Tritt A."/>
            <person name="Yoshinaga Y."/>
            <person name="Zwiers L.-H."/>
            <person name="Turgeon B."/>
            <person name="Goodwin S."/>
            <person name="Spatafora J."/>
            <person name="Crous P."/>
            <person name="Grigoriev I."/>
        </authorList>
    </citation>
    <scope>NUCLEOTIDE SEQUENCE</scope>
    <source>
        <strain evidence="2">CBS 101060</strain>
    </source>
</reference>
<evidence type="ECO:0000313" key="2">
    <source>
        <dbReference type="EMBL" id="KAF2837519.1"/>
    </source>
</evidence>
<dbReference type="Proteomes" id="UP000799429">
    <property type="component" value="Unassembled WGS sequence"/>
</dbReference>
<accession>A0A9P4S7J6</accession>
<comment type="caution">
    <text evidence="2">The sequence shown here is derived from an EMBL/GenBank/DDBJ whole genome shotgun (WGS) entry which is preliminary data.</text>
</comment>
<name>A0A9P4S7J6_9PEZI</name>
<organism evidence="2 3">
    <name type="scientific">Patellaria atrata CBS 101060</name>
    <dbReference type="NCBI Taxonomy" id="1346257"/>
    <lineage>
        <taxon>Eukaryota</taxon>
        <taxon>Fungi</taxon>
        <taxon>Dikarya</taxon>
        <taxon>Ascomycota</taxon>
        <taxon>Pezizomycotina</taxon>
        <taxon>Dothideomycetes</taxon>
        <taxon>Dothideomycetes incertae sedis</taxon>
        <taxon>Patellariales</taxon>
        <taxon>Patellariaceae</taxon>
        <taxon>Patellaria</taxon>
    </lineage>
</organism>
<keyword evidence="3" id="KW-1185">Reference proteome</keyword>
<evidence type="ECO:0000256" key="1">
    <source>
        <dbReference type="SAM" id="MobiDB-lite"/>
    </source>
</evidence>
<gene>
    <name evidence="2" type="ORF">M501DRAFT_1017896</name>
</gene>
<feature type="region of interest" description="Disordered" evidence="1">
    <location>
        <begin position="100"/>
        <end position="131"/>
    </location>
</feature>
<evidence type="ECO:0000313" key="3">
    <source>
        <dbReference type="Proteomes" id="UP000799429"/>
    </source>
</evidence>
<protein>
    <submittedName>
        <fullName evidence="2">Uncharacterized protein</fullName>
    </submittedName>
</protein>
<dbReference type="EMBL" id="MU006099">
    <property type="protein sequence ID" value="KAF2837519.1"/>
    <property type="molecule type" value="Genomic_DNA"/>
</dbReference>
<proteinExistence type="predicted"/>
<sequence>MCRYYKIRYSCNHSKTTRLSTCLGHTRRSRNRVACRTIDVPFEERMVGVCPGCYVKDPSSARSDADWAMWHRRLEAAEASGGEDSRTKMLLAKVAERKWMAAQRTSENKHSRPGSAKRGLKKSSLSKEVKRDKLLSPEKFKKYWEPLDRIHACRETCLEKQIQ</sequence>